<evidence type="ECO:0000313" key="3">
    <source>
        <dbReference type="Proteomes" id="UP000572817"/>
    </source>
</evidence>
<keyword evidence="3" id="KW-1185">Reference proteome</keyword>
<dbReference type="Proteomes" id="UP000572817">
    <property type="component" value="Unassembled WGS sequence"/>
</dbReference>
<sequence>MDSLSDNREIGEKLMDAIAGVEFDHYQGYKVKAEVFSGLLKENVVCGFESSLADGFLYCGNDHDFAGMPWACRYELAVHSAQDWIPFCIKNVWLINDSDTDLGKIPLNDFKVEMAEFVIVAYTDAPDVFMLIPKPYLHTFVKGCPEMMSITSRDGYVADNIRRASMVDFCGQPFSFPKHMLPLAFQNVRKAAINRVPYVNPHWEIEVQAWSPNLHRLTPQVGYEVPTTSEGPSAAFQAFWLLQQAVKQCPELGYSVDFILVAPYVGNAMLARSSNMNGSSALHYDVVIKLARVKEHGASEEFITSASSSNWFSRCRSCHYLIITSDDSRYGYCIPRNEVHSMWSHKITEHPEDNLLVEKDDIASFRFDMKHDGWFSQVHRIVEAHPQDDREYYEDVAFQQTMSPDELVREFRSMNLKGNRFSGTHLGNGNSSGVGDVEPESEEQDDTEVEDSEDAGDWEDIQVQFPTTKKGKQPRYLSPPQNNNGGLLINRLHPYWMFFNMNAQCAALSRGLILPLDNAHPAGT</sequence>
<evidence type="ECO:0000313" key="2">
    <source>
        <dbReference type="EMBL" id="KAF4303564.1"/>
    </source>
</evidence>
<organism evidence="2 3">
    <name type="scientific">Botryosphaeria dothidea</name>
    <dbReference type="NCBI Taxonomy" id="55169"/>
    <lineage>
        <taxon>Eukaryota</taxon>
        <taxon>Fungi</taxon>
        <taxon>Dikarya</taxon>
        <taxon>Ascomycota</taxon>
        <taxon>Pezizomycotina</taxon>
        <taxon>Dothideomycetes</taxon>
        <taxon>Dothideomycetes incertae sedis</taxon>
        <taxon>Botryosphaeriales</taxon>
        <taxon>Botryosphaeriaceae</taxon>
        <taxon>Botryosphaeria</taxon>
    </lineage>
</organism>
<dbReference type="EMBL" id="WWBZ02000062">
    <property type="protein sequence ID" value="KAF4303564.1"/>
    <property type="molecule type" value="Genomic_DNA"/>
</dbReference>
<name>A0A8H4MY97_9PEZI</name>
<proteinExistence type="predicted"/>
<comment type="caution">
    <text evidence="2">The sequence shown here is derived from an EMBL/GenBank/DDBJ whole genome shotgun (WGS) entry which is preliminary data.</text>
</comment>
<evidence type="ECO:0000256" key="1">
    <source>
        <dbReference type="SAM" id="MobiDB-lite"/>
    </source>
</evidence>
<protein>
    <submittedName>
        <fullName evidence="2">Uncharacterized protein</fullName>
    </submittedName>
</protein>
<accession>A0A8H4MY97</accession>
<gene>
    <name evidence="2" type="ORF">GTA08_BOTSDO09034</name>
</gene>
<dbReference type="AlphaFoldDB" id="A0A8H4MY97"/>
<feature type="compositionally biased region" description="Polar residues" evidence="1">
    <location>
        <begin position="421"/>
        <end position="433"/>
    </location>
</feature>
<feature type="region of interest" description="Disordered" evidence="1">
    <location>
        <begin position="420"/>
        <end position="484"/>
    </location>
</feature>
<feature type="compositionally biased region" description="Acidic residues" evidence="1">
    <location>
        <begin position="437"/>
        <end position="460"/>
    </location>
</feature>
<reference evidence="2" key="1">
    <citation type="submission" date="2020-04" db="EMBL/GenBank/DDBJ databases">
        <title>Genome Assembly and Annotation of Botryosphaeria dothidea sdau 11-99, a Latent Pathogen of Apple Fruit Ring Rot in China.</title>
        <authorList>
            <person name="Yu C."/>
            <person name="Diao Y."/>
            <person name="Lu Q."/>
            <person name="Zhao J."/>
            <person name="Cui S."/>
            <person name="Peng C."/>
            <person name="He B."/>
            <person name="Liu H."/>
        </authorList>
    </citation>
    <scope>NUCLEOTIDE SEQUENCE [LARGE SCALE GENOMIC DNA]</scope>
    <source>
        <strain evidence="2">Sdau11-99</strain>
    </source>
</reference>